<dbReference type="HOGENOM" id="CLU_2158578_0_0_1"/>
<dbReference type="AlphaFoldDB" id="A0A067THJ7"/>
<reference evidence="2" key="1">
    <citation type="journal article" date="2014" name="Proc. Natl. Acad. Sci. U.S.A.">
        <title>Extensive sampling of basidiomycete genomes demonstrates inadequacy of the white-rot/brown-rot paradigm for wood decay fungi.</title>
        <authorList>
            <person name="Riley R."/>
            <person name="Salamov A.A."/>
            <person name="Brown D.W."/>
            <person name="Nagy L.G."/>
            <person name="Floudas D."/>
            <person name="Held B.W."/>
            <person name="Levasseur A."/>
            <person name="Lombard V."/>
            <person name="Morin E."/>
            <person name="Otillar R."/>
            <person name="Lindquist E.A."/>
            <person name="Sun H."/>
            <person name="LaButti K.M."/>
            <person name="Schmutz J."/>
            <person name="Jabbour D."/>
            <person name="Luo H."/>
            <person name="Baker S.E."/>
            <person name="Pisabarro A.G."/>
            <person name="Walton J.D."/>
            <person name="Blanchette R.A."/>
            <person name="Henrissat B."/>
            <person name="Martin F."/>
            <person name="Cullen D."/>
            <person name="Hibbett D.S."/>
            <person name="Grigoriev I.V."/>
        </authorList>
    </citation>
    <scope>NUCLEOTIDE SEQUENCE [LARGE SCALE GENOMIC DNA]</scope>
    <source>
        <strain evidence="2">CBS 339.88</strain>
    </source>
</reference>
<sequence length="111" mass="12488">MYHSKLYMYFSFSVLPLSFPVFFSCSVTSPFSHSLSLLCTGYLLTLTQSDSHNRAIHLLYPLPRPRIPPTHACMFCSPPTVLYCPLSFLSLATHLSLTAQSALHTRTFLSI</sequence>
<organism evidence="1 2">
    <name type="scientific">Galerina marginata (strain CBS 339.88)</name>
    <dbReference type="NCBI Taxonomy" id="685588"/>
    <lineage>
        <taxon>Eukaryota</taxon>
        <taxon>Fungi</taxon>
        <taxon>Dikarya</taxon>
        <taxon>Basidiomycota</taxon>
        <taxon>Agaricomycotina</taxon>
        <taxon>Agaricomycetes</taxon>
        <taxon>Agaricomycetidae</taxon>
        <taxon>Agaricales</taxon>
        <taxon>Agaricineae</taxon>
        <taxon>Strophariaceae</taxon>
        <taxon>Galerina</taxon>
    </lineage>
</organism>
<keyword evidence="2" id="KW-1185">Reference proteome</keyword>
<name>A0A067THJ7_GALM3</name>
<evidence type="ECO:0000313" key="2">
    <source>
        <dbReference type="Proteomes" id="UP000027222"/>
    </source>
</evidence>
<evidence type="ECO:0000313" key="1">
    <source>
        <dbReference type="EMBL" id="KDR82616.1"/>
    </source>
</evidence>
<proteinExistence type="predicted"/>
<dbReference type="EMBL" id="KL142369">
    <property type="protein sequence ID" value="KDR82616.1"/>
    <property type="molecule type" value="Genomic_DNA"/>
</dbReference>
<dbReference type="PROSITE" id="PS51257">
    <property type="entry name" value="PROKAR_LIPOPROTEIN"/>
    <property type="match status" value="1"/>
</dbReference>
<dbReference type="Proteomes" id="UP000027222">
    <property type="component" value="Unassembled WGS sequence"/>
</dbReference>
<gene>
    <name evidence="1" type="ORF">GALMADRAFT_834916</name>
</gene>
<accession>A0A067THJ7</accession>
<protein>
    <submittedName>
        <fullName evidence="1">Uncharacterized protein</fullName>
    </submittedName>
</protein>